<comment type="similarity">
    <text evidence="2">Belongs to the ABC-4 integral membrane protein family. HrtB subfamily.</text>
</comment>
<evidence type="ECO:0000313" key="13">
    <source>
        <dbReference type="EMBL" id="PED84125.1"/>
    </source>
</evidence>
<dbReference type="InterPro" id="IPR003838">
    <property type="entry name" value="ABC3_permease_C"/>
</dbReference>
<feature type="domain" description="ABC3 transporter permease C-terminal" evidence="12">
    <location>
        <begin position="238"/>
        <end position="347"/>
    </location>
</feature>
<evidence type="ECO:0000256" key="7">
    <source>
        <dbReference type="ARBA" id="ARBA00022692"/>
    </source>
</evidence>
<evidence type="ECO:0000256" key="6">
    <source>
        <dbReference type="ARBA" id="ARBA00022475"/>
    </source>
</evidence>
<dbReference type="AlphaFoldDB" id="A0AA91VH03"/>
<dbReference type="Pfam" id="PF02687">
    <property type="entry name" value="FtsX"/>
    <property type="match status" value="1"/>
</dbReference>
<name>A0AA91VH03_9BACI</name>
<keyword evidence="7 11" id="KW-0812">Transmembrane</keyword>
<comment type="caution">
    <text evidence="13">The sequence shown here is derived from an EMBL/GenBank/DDBJ whole genome shotgun (WGS) entry which is preliminary data.</text>
</comment>
<gene>
    <name evidence="13" type="ORF">CON65_01480</name>
</gene>
<evidence type="ECO:0000256" key="11">
    <source>
        <dbReference type="SAM" id="Phobius"/>
    </source>
</evidence>
<dbReference type="RefSeq" id="WP_097895320.1">
    <property type="nucleotide sequence ID" value="NZ_NVOR01000007.1"/>
</dbReference>
<reference evidence="13 14" key="1">
    <citation type="submission" date="2017-09" db="EMBL/GenBank/DDBJ databases">
        <title>Large-scale bioinformatics analysis of Bacillus genomes uncovers conserved roles of natural products in bacterial physiology.</title>
        <authorList>
            <consortium name="Agbiome Team Llc"/>
            <person name="Bleich R.M."/>
            <person name="Grubbs K.J."/>
            <person name="Santa Maria K.C."/>
            <person name="Allen S.E."/>
            <person name="Farag S."/>
            <person name="Shank E.A."/>
            <person name="Bowers A."/>
        </authorList>
    </citation>
    <scope>NUCLEOTIDE SEQUENCE [LARGE SCALE GENOMIC DNA]</scope>
    <source>
        <strain evidence="13 14">AFS092012</strain>
    </source>
</reference>
<evidence type="ECO:0000256" key="10">
    <source>
        <dbReference type="ARBA" id="ARBA00024973"/>
    </source>
</evidence>
<organism evidence="13 14">
    <name type="scientific">Bacillus pseudomycoides</name>
    <dbReference type="NCBI Taxonomy" id="64104"/>
    <lineage>
        <taxon>Bacteria</taxon>
        <taxon>Bacillati</taxon>
        <taxon>Bacillota</taxon>
        <taxon>Bacilli</taxon>
        <taxon>Bacillales</taxon>
        <taxon>Bacillaceae</taxon>
        <taxon>Bacillus</taxon>
        <taxon>Bacillus cereus group</taxon>
    </lineage>
</organism>
<keyword evidence="8 11" id="KW-1133">Transmembrane helix</keyword>
<feature type="transmembrane region" description="Helical" evidence="11">
    <location>
        <begin position="236"/>
        <end position="258"/>
    </location>
</feature>
<keyword evidence="6" id="KW-1003">Cell membrane</keyword>
<keyword evidence="9 11" id="KW-0472">Membrane</keyword>
<evidence type="ECO:0000313" key="14">
    <source>
        <dbReference type="Proteomes" id="UP000221020"/>
    </source>
</evidence>
<evidence type="ECO:0000259" key="12">
    <source>
        <dbReference type="Pfam" id="PF02687"/>
    </source>
</evidence>
<proteinExistence type="inferred from homology"/>
<evidence type="ECO:0000256" key="4">
    <source>
        <dbReference type="ARBA" id="ARBA00016962"/>
    </source>
</evidence>
<evidence type="ECO:0000256" key="8">
    <source>
        <dbReference type="ARBA" id="ARBA00022989"/>
    </source>
</evidence>
<dbReference type="EMBL" id="NVOR01000007">
    <property type="protein sequence ID" value="PED84125.1"/>
    <property type="molecule type" value="Genomic_DNA"/>
</dbReference>
<dbReference type="InterPro" id="IPR051125">
    <property type="entry name" value="ABC-4/HrtB_transporter"/>
</dbReference>
<dbReference type="PANTHER" id="PTHR43738:SF1">
    <property type="entry name" value="HEMIN TRANSPORT SYSTEM PERMEASE PROTEIN HRTB-RELATED"/>
    <property type="match status" value="1"/>
</dbReference>
<evidence type="ECO:0000256" key="1">
    <source>
        <dbReference type="ARBA" id="ARBA00004651"/>
    </source>
</evidence>
<keyword evidence="5" id="KW-0813">Transport</keyword>
<evidence type="ECO:0000256" key="5">
    <source>
        <dbReference type="ARBA" id="ARBA00022448"/>
    </source>
</evidence>
<evidence type="ECO:0000256" key="2">
    <source>
        <dbReference type="ARBA" id="ARBA00008697"/>
    </source>
</evidence>
<comment type="subunit">
    <text evidence="3">The complex is composed of two ATP-binding proteins (HrtA), two transmembrane proteins (HrtB) and a solute-binding protein.</text>
</comment>
<comment type="subcellular location">
    <subcellularLocation>
        <location evidence="1">Cell membrane</location>
        <topology evidence="1">Multi-pass membrane protein</topology>
    </subcellularLocation>
</comment>
<dbReference type="GO" id="GO:0005886">
    <property type="term" value="C:plasma membrane"/>
    <property type="evidence" value="ECO:0007669"/>
    <property type="project" value="UniProtKB-SubCell"/>
</dbReference>
<evidence type="ECO:0000256" key="9">
    <source>
        <dbReference type="ARBA" id="ARBA00023136"/>
    </source>
</evidence>
<comment type="function">
    <text evidence="10">Part of the ABC transporter complex hrt involved in hemin import. Responsible for the translocation of the substrate across the membrane.</text>
</comment>
<sequence>MFLALKELKQSKLRYGLIGTIMMLLSFLVLIISGLANGLSHDNASSILEMKADKFIVSSDAEGKLLRSQIKKEDVDKVLAQVNEKDAVPMHLKMTTFEKEGSSKKVDAAIFASKQDSFIAPKVIEGKNSALADNEIIADESIKEKGVKLGDELVDPISKKTFKVVGFTENQMFSHTPVVHMNENVWGAISLPNEKDYSVIALNTDKKINNVDNAKVVDKKEVLQGIPGYKEEQGTLTMIIAFLLVISALLIGVFFYVITLQKTHQLGVLKAIGTKNSYLAGNLVVQSIFLSGVALVIGIGLILAVETVLPAGMPFLLTTTTILQYSGIFILISIFGTLISLYQVLKVDALEAIGGGM</sequence>
<accession>A0AA91VH03</accession>
<feature type="transmembrane region" description="Helical" evidence="11">
    <location>
        <begin position="279"/>
        <end position="305"/>
    </location>
</feature>
<dbReference type="PANTHER" id="PTHR43738">
    <property type="entry name" value="ABC TRANSPORTER, MEMBRANE PROTEIN"/>
    <property type="match status" value="1"/>
</dbReference>
<feature type="transmembrane region" description="Helical" evidence="11">
    <location>
        <begin position="325"/>
        <end position="345"/>
    </location>
</feature>
<evidence type="ECO:0000256" key="3">
    <source>
        <dbReference type="ARBA" id="ARBA00011131"/>
    </source>
</evidence>
<protein>
    <recommendedName>
        <fullName evidence="4">Putative hemin transport system permease protein HrtB</fullName>
    </recommendedName>
</protein>
<dbReference type="Proteomes" id="UP000221020">
    <property type="component" value="Unassembled WGS sequence"/>
</dbReference>
<feature type="transmembrane region" description="Helical" evidence="11">
    <location>
        <begin position="15"/>
        <end position="36"/>
    </location>
</feature>